<dbReference type="PANTHER" id="PTHR37954">
    <property type="entry name" value="BLL4979 PROTEIN"/>
    <property type="match status" value="1"/>
</dbReference>
<keyword evidence="2" id="KW-1185">Reference proteome</keyword>
<name>B8FBH9_DESAL</name>
<dbReference type="PANTHER" id="PTHR37954:SF3">
    <property type="entry name" value="DUF169 DOMAIN-CONTAINING PROTEIN"/>
    <property type="match status" value="1"/>
</dbReference>
<dbReference type="EMBL" id="CP001322">
    <property type="protein sequence ID" value="ACL04732.1"/>
    <property type="molecule type" value="Genomic_DNA"/>
</dbReference>
<dbReference type="InterPro" id="IPR003748">
    <property type="entry name" value="DUF169"/>
</dbReference>
<organism evidence="1 2">
    <name type="scientific">Desulfatibacillum aliphaticivorans</name>
    <dbReference type="NCBI Taxonomy" id="218208"/>
    <lineage>
        <taxon>Bacteria</taxon>
        <taxon>Pseudomonadati</taxon>
        <taxon>Thermodesulfobacteriota</taxon>
        <taxon>Desulfobacteria</taxon>
        <taxon>Desulfobacterales</taxon>
        <taxon>Desulfatibacillaceae</taxon>
        <taxon>Desulfatibacillum</taxon>
    </lineage>
</organism>
<dbReference type="HOGENOM" id="CLU_074324_0_0_7"/>
<dbReference type="Proteomes" id="UP000000739">
    <property type="component" value="Chromosome"/>
</dbReference>
<dbReference type="Pfam" id="PF02596">
    <property type="entry name" value="DUF169"/>
    <property type="match status" value="1"/>
</dbReference>
<dbReference type="eggNOG" id="COG2043">
    <property type="taxonomic scope" value="Bacteria"/>
</dbReference>
<proteinExistence type="predicted"/>
<sequence>MALETLKKLGEELYAKLHLPTYPVAVTYIKSEDEIPQQALRPSAMGQKMALCQAFTNARSWGAHTAMTEKDNFCVPSSAMHKWINVTDEEFVESQVRQGWHIDRQAEMNRLAVFNSLFAGEEGRKRLETMQSRMGFVCSPLQNALMEPDTILVFGNGIHMTHLIQALCYDYTSPVFAAFEGFGESCAKGGLLPFVTGRPQVVLPGMGDRAFAGISPDELAMGIPAGMFPKMMEHMFQSGGLMNIGMPFKTMMPSGMSESITPGFAYLRGRAEKNK</sequence>
<evidence type="ECO:0008006" key="3">
    <source>
        <dbReference type="Google" id="ProtNLM"/>
    </source>
</evidence>
<evidence type="ECO:0000313" key="2">
    <source>
        <dbReference type="Proteomes" id="UP000000739"/>
    </source>
</evidence>
<dbReference type="RefSeq" id="WP_015947792.1">
    <property type="nucleotide sequence ID" value="NC_011768.1"/>
</dbReference>
<reference evidence="1 2" key="1">
    <citation type="journal article" date="2012" name="Environ. Microbiol.">
        <title>The genome sequence of Desulfatibacillum alkenivorans AK-01: a blueprint for anaerobic alkane oxidation.</title>
        <authorList>
            <person name="Callaghan A.V."/>
            <person name="Morris B.E."/>
            <person name="Pereira I.A."/>
            <person name="McInerney M.J."/>
            <person name="Austin R.N."/>
            <person name="Groves J.T."/>
            <person name="Kukor J.J."/>
            <person name="Suflita J.M."/>
            <person name="Young L.Y."/>
            <person name="Zylstra G.J."/>
            <person name="Wawrik B."/>
        </authorList>
    </citation>
    <scope>NUCLEOTIDE SEQUENCE [LARGE SCALE GENOMIC DNA]</scope>
    <source>
        <strain evidence="1 2">AK-01</strain>
    </source>
</reference>
<protein>
    <recommendedName>
        <fullName evidence="3">DUF169 domain-containing protein</fullName>
    </recommendedName>
</protein>
<gene>
    <name evidence="1" type="ordered locus">Dalk_3042</name>
</gene>
<accession>B8FBH9</accession>
<dbReference type="KEGG" id="dal:Dalk_3042"/>
<dbReference type="AlphaFoldDB" id="B8FBH9"/>
<evidence type="ECO:0000313" key="1">
    <source>
        <dbReference type="EMBL" id="ACL04732.1"/>
    </source>
</evidence>